<proteinExistence type="predicted"/>
<gene>
    <name evidence="4" type="ORF">DFR50_10362</name>
</gene>
<dbReference type="SUPFAM" id="SSF53335">
    <property type="entry name" value="S-adenosyl-L-methionine-dependent methyltransferases"/>
    <property type="match status" value="1"/>
</dbReference>
<dbReference type="OrthoDB" id="9795085at2"/>
<dbReference type="InterPro" id="IPR023149">
    <property type="entry name" value="Trans_acon_MeTrfase_C"/>
</dbReference>
<reference evidence="4 5" key="1">
    <citation type="submission" date="2018-06" db="EMBL/GenBank/DDBJ databases">
        <title>Genomic Encyclopedia of Type Strains, Phase IV (KMG-IV): sequencing the most valuable type-strain genomes for metagenomic binning, comparative biology and taxonomic classification.</title>
        <authorList>
            <person name="Goeker M."/>
        </authorList>
    </citation>
    <scope>NUCLEOTIDE SEQUENCE [LARGE SCALE GENOMIC DNA]</scope>
    <source>
        <strain evidence="4 5">DSM 24875</strain>
    </source>
</reference>
<evidence type="ECO:0000313" key="4">
    <source>
        <dbReference type="EMBL" id="RBP17177.1"/>
    </source>
</evidence>
<keyword evidence="1 4" id="KW-0489">Methyltransferase</keyword>
<protein>
    <submittedName>
        <fullName evidence="4">Trans-aconitate 2-methyltransferase</fullName>
    </submittedName>
</protein>
<dbReference type="InterPro" id="IPR041698">
    <property type="entry name" value="Methyltransf_25"/>
</dbReference>
<accession>A0A366FRI4</accession>
<feature type="domain" description="Methyltransferase" evidence="3">
    <location>
        <begin position="46"/>
        <end position="135"/>
    </location>
</feature>
<dbReference type="PANTHER" id="PTHR43861">
    <property type="entry name" value="TRANS-ACONITATE 2-METHYLTRANSFERASE-RELATED"/>
    <property type="match status" value="1"/>
</dbReference>
<comment type="caution">
    <text evidence="4">The sequence shown here is derived from an EMBL/GenBank/DDBJ whole genome shotgun (WGS) entry which is preliminary data.</text>
</comment>
<dbReference type="NCBIfam" id="NF002463">
    <property type="entry name" value="PRK01683.1"/>
    <property type="match status" value="1"/>
</dbReference>
<dbReference type="InterPro" id="IPR029063">
    <property type="entry name" value="SAM-dependent_MTases_sf"/>
</dbReference>
<keyword evidence="2 4" id="KW-0808">Transferase</keyword>
<sequence length="268" mass="29646">MPASVQMETRPSGDWNPSLYLKFMDERTRAARDLLDRVPLAAARLVYDLGCGPGNSSRLLTRRFPDARLVGLDTSEAMLAHARNLVPNATFARGDIAGWSPEAPPDLIFTNAALHFLPNHHELIPRLASTLAPGGVFAAQMPSTANESSHALMRMVAAEGPWSSRLVPVAKTQPYIAAVDDYYEWLQPVSKAIELWLTTYVYMFDSAAGVADFFAGSALQPFLERLSDDERCAFVARYREGLEDAYPAQSDGKVLLPYPRLFMVAVRR</sequence>
<dbReference type="Gene3D" id="3.40.50.150">
    <property type="entry name" value="Vaccinia Virus protein VP39"/>
    <property type="match status" value="1"/>
</dbReference>
<dbReference type="AlphaFoldDB" id="A0A366FRI4"/>
<dbReference type="Pfam" id="PF13649">
    <property type="entry name" value="Methyltransf_25"/>
    <property type="match status" value="1"/>
</dbReference>
<dbReference type="PANTHER" id="PTHR43861:SF1">
    <property type="entry name" value="TRANS-ACONITATE 2-METHYLTRANSFERASE"/>
    <property type="match status" value="1"/>
</dbReference>
<evidence type="ECO:0000256" key="1">
    <source>
        <dbReference type="ARBA" id="ARBA00022603"/>
    </source>
</evidence>
<dbReference type="GO" id="GO:0032259">
    <property type="term" value="P:methylation"/>
    <property type="evidence" value="ECO:0007669"/>
    <property type="project" value="UniProtKB-KW"/>
</dbReference>
<name>A0A366FRI4_9HYPH</name>
<keyword evidence="5" id="KW-1185">Reference proteome</keyword>
<dbReference type="CDD" id="cd02440">
    <property type="entry name" value="AdoMet_MTases"/>
    <property type="match status" value="1"/>
</dbReference>
<dbReference type="Proteomes" id="UP000253529">
    <property type="component" value="Unassembled WGS sequence"/>
</dbReference>
<organism evidence="4 5">
    <name type="scientific">Roseiarcus fermentans</name>
    <dbReference type="NCBI Taxonomy" id="1473586"/>
    <lineage>
        <taxon>Bacteria</taxon>
        <taxon>Pseudomonadati</taxon>
        <taxon>Pseudomonadota</taxon>
        <taxon>Alphaproteobacteria</taxon>
        <taxon>Hyphomicrobiales</taxon>
        <taxon>Roseiarcaceae</taxon>
        <taxon>Roseiarcus</taxon>
    </lineage>
</organism>
<evidence type="ECO:0000256" key="2">
    <source>
        <dbReference type="ARBA" id="ARBA00022679"/>
    </source>
</evidence>
<evidence type="ECO:0000259" key="3">
    <source>
        <dbReference type="Pfam" id="PF13649"/>
    </source>
</evidence>
<evidence type="ECO:0000313" key="5">
    <source>
        <dbReference type="Proteomes" id="UP000253529"/>
    </source>
</evidence>
<dbReference type="EMBL" id="QNRK01000003">
    <property type="protein sequence ID" value="RBP17177.1"/>
    <property type="molecule type" value="Genomic_DNA"/>
</dbReference>
<dbReference type="Gene3D" id="1.10.150.290">
    <property type="entry name" value="S-adenosyl-L-methionine-dependent methyltransferases"/>
    <property type="match status" value="1"/>
</dbReference>
<dbReference type="RefSeq" id="WP_113887811.1">
    <property type="nucleotide sequence ID" value="NZ_QNRK01000003.1"/>
</dbReference>
<dbReference type="GO" id="GO:0030798">
    <property type="term" value="F:trans-aconitate 2-methyltransferase activity"/>
    <property type="evidence" value="ECO:0007669"/>
    <property type="project" value="InterPro"/>
</dbReference>